<dbReference type="PROSITE" id="PS51257">
    <property type="entry name" value="PROKAR_LIPOPROTEIN"/>
    <property type="match status" value="1"/>
</dbReference>
<accession>A0A3E0VTU3</accession>
<dbReference type="AlphaFoldDB" id="A0A3E0VTU3"/>
<evidence type="ECO:0000313" key="3">
    <source>
        <dbReference type="EMBL" id="RFA13050.1"/>
    </source>
</evidence>
<sequence length="73" mass="6862">MKRTAIILSAACLLVVLAACGSGAGSSTPTIGGVTVVPTSVPTTYPATVPASPLPSGAPTPAPTTKATAAPSS</sequence>
<proteinExistence type="predicted"/>
<feature type="compositionally biased region" description="Pro residues" evidence="1">
    <location>
        <begin position="52"/>
        <end position="62"/>
    </location>
</feature>
<comment type="caution">
    <text evidence="3">The sequence shown here is derived from an EMBL/GenBank/DDBJ whole genome shotgun (WGS) entry which is preliminary data.</text>
</comment>
<name>A0A3E0VTU3_9MICO</name>
<evidence type="ECO:0000313" key="4">
    <source>
        <dbReference type="Proteomes" id="UP000256709"/>
    </source>
</evidence>
<dbReference type="RefSeq" id="WP_116282991.1">
    <property type="nucleotide sequence ID" value="NZ_NBXA01000020.1"/>
</dbReference>
<reference evidence="3 4" key="1">
    <citation type="submission" date="2017-04" db="EMBL/GenBank/DDBJ databases">
        <title>Comparative genome analysis of Subtercola boreus.</title>
        <authorList>
            <person name="Cho Y.-J."/>
            <person name="Cho A."/>
            <person name="Kim O.-S."/>
            <person name="Lee J.-I."/>
        </authorList>
    </citation>
    <scope>NUCLEOTIDE SEQUENCE [LARGE SCALE GENOMIC DNA]</scope>
    <source>
        <strain evidence="3 4">P27444</strain>
    </source>
</reference>
<feature type="chain" id="PRO_5017823807" evidence="2">
    <location>
        <begin position="25"/>
        <end position="73"/>
    </location>
</feature>
<evidence type="ECO:0000256" key="1">
    <source>
        <dbReference type="SAM" id="MobiDB-lite"/>
    </source>
</evidence>
<protein>
    <submittedName>
        <fullName evidence="3">Uncharacterized protein</fullName>
    </submittedName>
</protein>
<evidence type="ECO:0000256" key="2">
    <source>
        <dbReference type="SAM" id="SignalP"/>
    </source>
</evidence>
<gene>
    <name evidence="3" type="ORF">B7R21_09430</name>
</gene>
<keyword evidence="2" id="KW-0732">Signal</keyword>
<dbReference type="Proteomes" id="UP000256709">
    <property type="component" value="Unassembled WGS sequence"/>
</dbReference>
<organism evidence="3 4">
    <name type="scientific">Subtercola boreus</name>
    <dbReference type="NCBI Taxonomy" id="120213"/>
    <lineage>
        <taxon>Bacteria</taxon>
        <taxon>Bacillati</taxon>
        <taxon>Actinomycetota</taxon>
        <taxon>Actinomycetes</taxon>
        <taxon>Micrococcales</taxon>
        <taxon>Microbacteriaceae</taxon>
        <taxon>Subtercola</taxon>
    </lineage>
</organism>
<feature type="signal peptide" evidence="2">
    <location>
        <begin position="1"/>
        <end position="24"/>
    </location>
</feature>
<feature type="region of interest" description="Disordered" evidence="1">
    <location>
        <begin position="48"/>
        <end position="73"/>
    </location>
</feature>
<feature type="compositionally biased region" description="Low complexity" evidence="1">
    <location>
        <begin position="63"/>
        <end position="73"/>
    </location>
</feature>
<dbReference type="EMBL" id="NBXA01000020">
    <property type="protein sequence ID" value="RFA13050.1"/>
    <property type="molecule type" value="Genomic_DNA"/>
</dbReference>